<gene>
    <name evidence="1" type="ORF">DM484_15805</name>
</gene>
<evidence type="ECO:0000313" key="2">
    <source>
        <dbReference type="Proteomes" id="UP000249396"/>
    </source>
</evidence>
<protein>
    <submittedName>
        <fullName evidence="1">HicB family protein</fullName>
    </submittedName>
</protein>
<proteinExistence type="predicted"/>
<comment type="caution">
    <text evidence="1">The sequence shown here is derived from an EMBL/GenBank/DDBJ whole genome shotgun (WGS) entry which is preliminary data.</text>
</comment>
<sequence length="141" mass="15599">MFEYPVLLYPAEEGGFVVTFPDVPEAITQGEDKSDALFHARNALESALMFYIDDRRPLPKPSVRPELPTVAPVTLSCAKLALYQAMLDTDVREADLARRMDVAPTMVDRLLSLNHASKIEQIDAALAVLGKRLAVEMREAA</sequence>
<dbReference type="InterPro" id="IPR035069">
    <property type="entry name" value="TTHA1013/TTHA0281-like"/>
</dbReference>
<accession>A0A2W4QXK4</accession>
<evidence type="ECO:0000313" key="1">
    <source>
        <dbReference type="EMBL" id="PZN76821.1"/>
    </source>
</evidence>
<dbReference type="PANTHER" id="PTHR34504:SF4">
    <property type="entry name" value="ANTITOXIN HICB"/>
    <property type="match status" value="1"/>
</dbReference>
<dbReference type="AlphaFoldDB" id="A0A2W4QXK4"/>
<dbReference type="EMBL" id="QJPH01000351">
    <property type="protein sequence ID" value="PZN76821.1"/>
    <property type="molecule type" value="Genomic_DNA"/>
</dbReference>
<dbReference type="InterPro" id="IPR051404">
    <property type="entry name" value="TA_system_antitoxin"/>
</dbReference>
<reference evidence="1 2" key="1">
    <citation type="journal article" date="2018" name="Aquat. Microb. Ecol.">
        <title>Gammaproteobacterial methanotrophs dominate.</title>
        <authorList>
            <person name="Rissanen A.J."/>
            <person name="Saarenheimo J."/>
            <person name="Tiirola M."/>
            <person name="Peura S."/>
            <person name="Aalto S.L."/>
            <person name="Karvinen A."/>
            <person name="Nykanen H."/>
        </authorList>
    </citation>
    <scope>NUCLEOTIDE SEQUENCE [LARGE SCALE GENOMIC DNA]</scope>
    <source>
        <strain evidence="1">AMbin10</strain>
    </source>
</reference>
<dbReference type="PANTHER" id="PTHR34504">
    <property type="entry name" value="ANTITOXIN HICB"/>
    <property type="match status" value="1"/>
</dbReference>
<dbReference type="Proteomes" id="UP000249396">
    <property type="component" value="Unassembled WGS sequence"/>
</dbReference>
<organism evidence="1 2">
    <name type="scientific">Candidatus Methylumidiphilus alinenensis</name>
    <dbReference type="NCBI Taxonomy" id="2202197"/>
    <lineage>
        <taxon>Bacteria</taxon>
        <taxon>Pseudomonadati</taxon>
        <taxon>Pseudomonadota</taxon>
        <taxon>Gammaproteobacteria</taxon>
        <taxon>Methylococcales</taxon>
        <taxon>Candidatus Methylumidiphilus</taxon>
    </lineage>
</organism>
<name>A0A2W4QXK4_9GAMM</name>
<dbReference type="Gene3D" id="3.30.160.250">
    <property type="match status" value="1"/>
</dbReference>
<dbReference type="SUPFAM" id="SSF143100">
    <property type="entry name" value="TTHA1013/TTHA0281-like"/>
    <property type="match status" value="1"/>
</dbReference>